<dbReference type="SUPFAM" id="SSF47413">
    <property type="entry name" value="lambda repressor-like DNA-binding domains"/>
    <property type="match status" value="1"/>
</dbReference>
<dbReference type="Gene3D" id="1.10.260.40">
    <property type="entry name" value="lambda repressor-like DNA-binding domains"/>
    <property type="match status" value="1"/>
</dbReference>
<dbReference type="AlphaFoldDB" id="A0AA41A383"/>
<name>A0AA41A383_9SPHN</name>
<proteinExistence type="predicted"/>
<evidence type="ECO:0000313" key="3">
    <source>
        <dbReference type="EMBL" id="MBN3559380.1"/>
    </source>
</evidence>
<sequence length="71" mass="7825">MAHAGVNNHLRTLRAERGWSQQDLAQLLEVSRQSVNAIETGRYDPSLPLAFKIAELFGCAIEDIFVSPSKG</sequence>
<evidence type="ECO:0000256" key="1">
    <source>
        <dbReference type="ARBA" id="ARBA00023125"/>
    </source>
</evidence>
<dbReference type="Proteomes" id="UP000704529">
    <property type="component" value="Unassembled WGS sequence"/>
</dbReference>
<protein>
    <submittedName>
        <fullName evidence="3">Helix-turn-helix transcriptional regulator</fullName>
    </submittedName>
</protein>
<organism evidence="3 4">
    <name type="scientific">Sphingomonas yabuuchiae</name>
    <dbReference type="NCBI Taxonomy" id="172044"/>
    <lineage>
        <taxon>Bacteria</taxon>
        <taxon>Pseudomonadati</taxon>
        <taxon>Pseudomonadota</taxon>
        <taxon>Alphaproteobacteria</taxon>
        <taxon>Sphingomonadales</taxon>
        <taxon>Sphingomonadaceae</taxon>
        <taxon>Sphingomonas</taxon>
    </lineage>
</organism>
<dbReference type="Pfam" id="PF01381">
    <property type="entry name" value="HTH_3"/>
    <property type="match status" value="1"/>
</dbReference>
<dbReference type="GO" id="GO:0003677">
    <property type="term" value="F:DNA binding"/>
    <property type="evidence" value="ECO:0007669"/>
    <property type="project" value="UniProtKB-KW"/>
</dbReference>
<evidence type="ECO:0000259" key="2">
    <source>
        <dbReference type="PROSITE" id="PS50943"/>
    </source>
</evidence>
<dbReference type="InterPro" id="IPR010982">
    <property type="entry name" value="Lambda_DNA-bd_dom_sf"/>
</dbReference>
<keyword evidence="1" id="KW-0238">DNA-binding</keyword>
<evidence type="ECO:0000313" key="4">
    <source>
        <dbReference type="Proteomes" id="UP000704529"/>
    </source>
</evidence>
<dbReference type="CDD" id="cd00093">
    <property type="entry name" value="HTH_XRE"/>
    <property type="match status" value="1"/>
</dbReference>
<gene>
    <name evidence="3" type="ORF">JYA60_14210</name>
</gene>
<dbReference type="EMBL" id="JAFHKU010000132">
    <property type="protein sequence ID" value="MBN3559380.1"/>
    <property type="molecule type" value="Genomic_DNA"/>
</dbReference>
<reference evidence="3" key="1">
    <citation type="submission" date="2021-01" db="EMBL/GenBank/DDBJ databases">
        <title>Genome Sequencing of Type Strains.</title>
        <authorList>
            <person name="Lemaire J.F."/>
            <person name="Inderbitzin P."/>
            <person name="Collins S.B."/>
            <person name="Wespe N."/>
            <person name="Knight-Connoni V."/>
        </authorList>
    </citation>
    <scope>NUCLEOTIDE SEQUENCE</scope>
    <source>
        <strain evidence="3">DSM 14562</strain>
    </source>
</reference>
<dbReference type="PROSITE" id="PS50943">
    <property type="entry name" value="HTH_CROC1"/>
    <property type="match status" value="1"/>
</dbReference>
<comment type="caution">
    <text evidence="3">The sequence shown here is derived from an EMBL/GenBank/DDBJ whole genome shotgun (WGS) entry which is preliminary data.</text>
</comment>
<dbReference type="SMART" id="SM00530">
    <property type="entry name" value="HTH_XRE"/>
    <property type="match status" value="1"/>
</dbReference>
<feature type="domain" description="HTH cro/C1-type" evidence="2">
    <location>
        <begin position="10"/>
        <end position="64"/>
    </location>
</feature>
<dbReference type="PANTHER" id="PTHR46558:SF4">
    <property type="entry name" value="DNA-BIDING PHAGE PROTEIN"/>
    <property type="match status" value="1"/>
</dbReference>
<accession>A0AA41A383</accession>
<dbReference type="PANTHER" id="PTHR46558">
    <property type="entry name" value="TRACRIPTIONAL REGULATORY PROTEIN-RELATED-RELATED"/>
    <property type="match status" value="1"/>
</dbReference>
<dbReference type="RefSeq" id="WP_206362777.1">
    <property type="nucleotide sequence ID" value="NZ_JACHNX010000003.1"/>
</dbReference>
<dbReference type="InterPro" id="IPR001387">
    <property type="entry name" value="Cro/C1-type_HTH"/>
</dbReference>